<feature type="domain" description="Peptidase M24" evidence="1">
    <location>
        <begin position="140"/>
        <end position="346"/>
    </location>
</feature>
<dbReference type="InterPro" id="IPR029149">
    <property type="entry name" value="Creatin/AminoP/Spt16_N"/>
</dbReference>
<protein>
    <submittedName>
        <fullName evidence="3">Putative peptidase</fullName>
        <ecNumber evidence="3">3.4.-.-</ecNumber>
    </submittedName>
</protein>
<keyword evidence="4" id="KW-1185">Reference proteome</keyword>
<feature type="domain" description="Creatinase N-terminal" evidence="2">
    <location>
        <begin position="4"/>
        <end position="132"/>
    </location>
</feature>
<evidence type="ECO:0000313" key="3">
    <source>
        <dbReference type="EMBL" id="TWT97494.1"/>
    </source>
</evidence>
<dbReference type="Gene3D" id="3.40.350.10">
    <property type="entry name" value="Creatinase/prolidase N-terminal domain"/>
    <property type="match status" value="1"/>
</dbReference>
<organism evidence="3 4">
    <name type="scientific">Neorhodopirellula pilleata</name>
    <dbReference type="NCBI Taxonomy" id="2714738"/>
    <lineage>
        <taxon>Bacteria</taxon>
        <taxon>Pseudomonadati</taxon>
        <taxon>Planctomycetota</taxon>
        <taxon>Planctomycetia</taxon>
        <taxon>Pirellulales</taxon>
        <taxon>Pirellulaceae</taxon>
        <taxon>Neorhodopirellula</taxon>
    </lineage>
</organism>
<dbReference type="Pfam" id="PF01321">
    <property type="entry name" value="Creatinase_N"/>
    <property type="match status" value="1"/>
</dbReference>
<dbReference type="Pfam" id="PF00557">
    <property type="entry name" value="Peptidase_M24"/>
    <property type="match status" value="1"/>
</dbReference>
<dbReference type="EMBL" id="SJPM01000004">
    <property type="protein sequence ID" value="TWT97494.1"/>
    <property type="molecule type" value="Genomic_DNA"/>
</dbReference>
<dbReference type="CDD" id="cd01092">
    <property type="entry name" value="APP-like"/>
    <property type="match status" value="1"/>
</dbReference>
<dbReference type="Proteomes" id="UP000316213">
    <property type="component" value="Unassembled WGS sequence"/>
</dbReference>
<dbReference type="RefSeq" id="WP_146578064.1">
    <property type="nucleotide sequence ID" value="NZ_SJPM01000004.1"/>
</dbReference>
<comment type="caution">
    <text evidence="3">The sequence shown here is derived from an EMBL/GenBank/DDBJ whole genome shotgun (WGS) entry which is preliminary data.</text>
</comment>
<evidence type="ECO:0000259" key="2">
    <source>
        <dbReference type="Pfam" id="PF01321"/>
    </source>
</evidence>
<reference evidence="3 4" key="1">
    <citation type="submission" date="2019-02" db="EMBL/GenBank/DDBJ databases">
        <title>Deep-cultivation of Planctomycetes and their phenomic and genomic characterization uncovers novel biology.</title>
        <authorList>
            <person name="Wiegand S."/>
            <person name="Jogler M."/>
            <person name="Boedeker C."/>
            <person name="Pinto D."/>
            <person name="Vollmers J."/>
            <person name="Rivas-Marin E."/>
            <person name="Kohn T."/>
            <person name="Peeters S.H."/>
            <person name="Heuer A."/>
            <person name="Rast P."/>
            <person name="Oberbeckmann S."/>
            <person name="Bunk B."/>
            <person name="Jeske O."/>
            <person name="Meyerdierks A."/>
            <person name="Storesund J.E."/>
            <person name="Kallscheuer N."/>
            <person name="Luecker S."/>
            <person name="Lage O.M."/>
            <person name="Pohl T."/>
            <person name="Merkel B.J."/>
            <person name="Hornburger P."/>
            <person name="Mueller R.-W."/>
            <person name="Bruemmer F."/>
            <person name="Labrenz M."/>
            <person name="Spormann A.M."/>
            <person name="Op Den Camp H."/>
            <person name="Overmann J."/>
            <person name="Amann R."/>
            <person name="Jetten M.S.M."/>
            <person name="Mascher T."/>
            <person name="Medema M.H."/>
            <person name="Devos D.P."/>
            <person name="Kaster A.-K."/>
            <person name="Ovreas L."/>
            <person name="Rohde M."/>
            <person name="Galperin M.Y."/>
            <person name="Jogler C."/>
        </authorList>
    </citation>
    <scope>NUCLEOTIDE SEQUENCE [LARGE SCALE GENOMIC DNA]</scope>
    <source>
        <strain evidence="3 4">Pla100</strain>
    </source>
</reference>
<dbReference type="EC" id="3.4.-.-" evidence="3"/>
<evidence type="ECO:0000313" key="4">
    <source>
        <dbReference type="Proteomes" id="UP000316213"/>
    </source>
</evidence>
<proteinExistence type="predicted"/>
<dbReference type="InterPro" id="IPR036005">
    <property type="entry name" value="Creatinase/aminopeptidase-like"/>
</dbReference>
<dbReference type="AlphaFoldDB" id="A0A5C6ABU7"/>
<dbReference type="InterPro" id="IPR000587">
    <property type="entry name" value="Creatinase_N"/>
</dbReference>
<sequence length="366" mass="40284">MTPRIERLIGRDFEADFDAFLIVDEINVRYLTGFTGDSTWLVVDRAGKATMLSDGRYETQLSEECGELPRVIRPPGQLMPELLAEFVGDAKLKAIAFEATHVHVATMKTWSEAMPDVTWLETSGVVEDLRQIKDADELAAIRRAIEIAQRAYRSVTAKLSPEMTEIDLFYDLEATMRSLGAEGVSFHPIVGAEPSGALPHYRPRKVALGDCRTLLIDWGAKVDGYCSDLTRTLHRPGSSSPTSARFDAAYQAVLDAQNAAIERIADGVETVDVDRAAREVLENAGLGEAFRHGLGHGFGLQIHEDPRMGPSSKAKLRSGMVVTVEPGVYFENEFGIRIEDDILVTDNGYELLSDLPKGLDDCPLVM</sequence>
<dbReference type="InterPro" id="IPR050659">
    <property type="entry name" value="Peptidase_M24B"/>
</dbReference>
<gene>
    <name evidence="3" type="ORF">Pla100_26480</name>
</gene>
<dbReference type="PANTHER" id="PTHR46112">
    <property type="entry name" value="AMINOPEPTIDASE"/>
    <property type="match status" value="1"/>
</dbReference>
<accession>A0A5C6ABU7</accession>
<evidence type="ECO:0000259" key="1">
    <source>
        <dbReference type="Pfam" id="PF00557"/>
    </source>
</evidence>
<dbReference type="OrthoDB" id="9806388at2"/>
<dbReference type="PANTHER" id="PTHR46112:SF3">
    <property type="entry name" value="AMINOPEPTIDASE YPDF"/>
    <property type="match status" value="1"/>
</dbReference>
<name>A0A5C6ABU7_9BACT</name>
<dbReference type="SUPFAM" id="SSF55920">
    <property type="entry name" value="Creatinase/aminopeptidase"/>
    <property type="match status" value="1"/>
</dbReference>
<keyword evidence="3" id="KW-0378">Hydrolase</keyword>
<dbReference type="GO" id="GO:0016787">
    <property type="term" value="F:hydrolase activity"/>
    <property type="evidence" value="ECO:0007669"/>
    <property type="project" value="UniProtKB-KW"/>
</dbReference>
<dbReference type="SUPFAM" id="SSF53092">
    <property type="entry name" value="Creatinase/prolidase N-terminal domain"/>
    <property type="match status" value="1"/>
</dbReference>
<dbReference type="Gene3D" id="3.90.230.10">
    <property type="entry name" value="Creatinase/methionine aminopeptidase superfamily"/>
    <property type="match status" value="1"/>
</dbReference>
<dbReference type="InterPro" id="IPR000994">
    <property type="entry name" value="Pept_M24"/>
</dbReference>